<sequence length="66" mass="7804">MDEEKAYLGIVIIMSYLRDYIFSFTFINVLVLLFNSPYNMLENVIICAVLSVIPTYREFKEKRNDS</sequence>
<dbReference type="AlphaFoldDB" id="A0A4R5VIC7"/>
<reference evidence="3 4" key="1">
    <citation type="submission" date="2019-03" db="EMBL/GenBank/DDBJ databases">
        <title>Bacillus niacini sp. nov. a Nicotinate-Metabolizing Mesophile Isolated from Soil.</title>
        <authorList>
            <person name="Zhang G."/>
        </authorList>
    </citation>
    <scope>NUCLEOTIDE SEQUENCE [LARGE SCALE GENOMIC DNA]</scope>
    <source>
        <strain evidence="3 4">WN066</strain>
    </source>
</reference>
<dbReference type="EMBL" id="JAVGVR010000001">
    <property type="protein sequence ID" value="MDQ6597896.1"/>
    <property type="molecule type" value="Genomic_DNA"/>
</dbReference>
<reference evidence="2" key="2">
    <citation type="submission" date="2023-08" db="EMBL/GenBank/DDBJ databases">
        <title>Nitrogen cycling bacteria in agricultural field soils.</title>
        <authorList>
            <person name="Jang J."/>
        </authorList>
    </citation>
    <scope>NUCLEOTIDE SEQUENCE</scope>
    <source>
        <strain evidence="2">PS3-36</strain>
    </source>
</reference>
<evidence type="ECO:0000313" key="5">
    <source>
        <dbReference type="Proteomes" id="UP001178888"/>
    </source>
</evidence>
<dbReference type="EMBL" id="SMYO01000042">
    <property type="protein sequence ID" value="TDK54699.1"/>
    <property type="molecule type" value="Genomic_DNA"/>
</dbReference>
<dbReference type="RefSeq" id="WP_133340365.1">
    <property type="nucleotide sequence ID" value="NZ_JAVGVR010000001.1"/>
</dbReference>
<organism evidence="3 4">
    <name type="scientific">Bacillus salipaludis</name>
    <dbReference type="NCBI Taxonomy" id="2547811"/>
    <lineage>
        <taxon>Bacteria</taxon>
        <taxon>Bacillati</taxon>
        <taxon>Bacillota</taxon>
        <taxon>Bacilli</taxon>
        <taxon>Bacillales</taxon>
        <taxon>Bacillaceae</taxon>
        <taxon>Bacillus</taxon>
    </lineage>
</organism>
<feature type="transmembrane region" description="Helical" evidence="1">
    <location>
        <begin position="7"/>
        <end position="34"/>
    </location>
</feature>
<dbReference type="Proteomes" id="UP001178888">
    <property type="component" value="Unassembled WGS sequence"/>
</dbReference>
<evidence type="ECO:0000313" key="2">
    <source>
        <dbReference type="EMBL" id="MDQ6597896.1"/>
    </source>
</evidence>
<keyword evidence="1" id="KW-0472">Membrane</keyword>
<dbReference type="Proteomes" id="UP000295132">
    <property type="component" value="Unassembled WGS sequence"/>
</dbReference>
<keyword evidence="5" id="KW-1185">Reference proteome</keyword>
<keyword evidence="1" id="KW-1133">Transmembrane helix</keyword>
<evidence type="ECO:0000313" key="4">
    <source>
        <dbReference type="Proteomes" id="UP000295132"/>
    </source>
</evidence>
<accession>A0A4R5VIC7</accession>
<evidence type="ECO:0000256" key="1">
    <source>
        <dbReference type="SAM" id="Phobius"/>
    </source>
</evidence>
<gene>
    <name evidence="3" type="ORF">E2K98_29100</name>
    <name evidence="2" type="ORF">RCG21_16265</name>
</gene>
<evidence type="ECO:0000313" key="3">
    <source>
        <dbReference type="EMBL" id="TDK54699.1"/>
    </source>
</evidence>
<name>A0A4R5VIC7_9BACI</name>
<keyword evidence="1" id="KW-0812">Transmembrane</keyword>
<comment type="caution">
    <text evidence="3">The sequence shown here is derived from an EMBL/GenBank/DDBJ whole genome shotgun (WGS) entry which is preliminary data.</text>
</comment>
<protein>
    <submittedName>
        <fullName evidence="3">Uncharacterized protein</fullName>
    </submittedName>
</protein>
<proteinExistence type="predicted"/>